<dbReference type="STRING" id="656916.A0A2G7FV55"/>
<name>A0A2G7FV55_9EURO</name>
<comment type="caution">
    <text evidence="2">The sequence shown here is derived from an EMBL/GenBank/DDBJ whole genome shotgun (WGS) entry which is preliminary data.</text>
</comment>
<protein>
    <recommendedName>
        <fullName evidence="1">Protein kinase domain-containing protein</fullName>
    </recommendedName>
</protein>
<organism evidence="2 3">
    <name type="scientific">Aspergillus arachidicola</name>
    <dbReference type="NCBI Taxonomy" id="656916"/>
    <lineage>
        <taxon>Eukaryota</taxon>
        <taxon>Fungi</taxon>
        <taxon>Dikarya</taxon>
        <taxon>Ascomycota</taxon>
        <taxon>Pezizomycotina</taxon>
        <taxon>Eurotiomycetes</taxon>
        <taxon>Eurotiomycetidae</taxon>
        <taxon>Eurotiales</taxon>
        <taxon>Aspergillaceae</taxon>
        <taxon>Aspergillus</taxon>
        <taxon>Aspergillus subgen. Circumdati</taxon>
    </lineage>
</organism>
<evidence type="ECO:0000313" key="3">
    <source>
        <dbReference type="Proteomes" id="UP000231358"/>
    </source>
</evidence>
<dbReference type="InterPro" id="IPR002575">
    <property type="entry name" value="Aminoglycoside_PTrfase"/>
</dbReference>
<evidence type="ECO:0000259" key="1">
    <source>
        <dbReference type="PROSITE" id="PS50011"/>
    </source>
</evidence>
<gene>
    <name evidence="2" type="ORF">AARAC_002345</name>
</gene>
<dbReference type="EMBL" id="NEXV01000382">
    <property type="protein sequence ID" value="PIG84443.1"/>
    <property type="molecule type" value="Genomic_DNA"/>
</dbReference>
<evidence type="ECO:0000313" key="2">
    <source>
        <dbReference type="EMBL" id="PIG84443.1"/>
    </source>
</evidence>
<dbReference type="Proteomes" id="UP000231358">
    <property type="component" value="Unassembled WGS sequence"/>
</dbReference>
<dbReference type="InterPro" id="IPR000719">
    <property type="entry name" value="Prot_kinase_dom"/>
</dbReference>
<dbReference type="PANTHER" id="PTHR21310:SF15">
    <property type="entry name" value="AMINOGLYCOSIDE PHOSPHOTRANSFERASE DOMAIN-CONTAINING PROTEIN"/>
    <property type="match status" value="1"/>
</dbReference>
<dbReference type="AlphaFoldDB" id="A0A2G7FV55"/>
<dbReference type="PANTHER" id="PTHR21310">
    <property type="entry name" value="AMINOGLYCOSIDE PHOSPHOTRANSFERASE-RELATED-RELATED"/>
    <property type="match status" value="1"/>
</dbReference>
<accession>A0A2G7FV55</accession>
<dbReference type="InterPro" id="IPR051678">
    <property type="entry name" value="AGP_Transferase"/>
</dbReference>
<dbReference type="SUPFAM" id="SSF56112">
    <property type="entry name" value="Protein kinase-like (PK-like)"/>
    <property type="match status" value="1"/>
</dbReference>
<reference evidence="2 3" key="1">
    <citation type="submission" date="2017-05" db="EMBL/GenBank/DDBJ databases">
        <title>Genome sequence for an aflatoxigenic pathogen of Argentinian peanut, Aspergillus arachidicola.</title>
        <authorList>
            <person name="Moore G."/>
            <person name="Beltz S.B."/>
            <person name="Mack B.M."/>
        </authorList>
    </citation>
    <scope>NUCLEOTIDE SEQUENCE [LARGE SCALE GENOMIC DNA]</scope>
    <source>
        <strain evidence="2 3">CBS 117610</strain>
    </source>
</reference>
<dbReference type="CDD" id="cd05120">
    <property type="entry name" value="APH_ChoK_like"/>
    <property type="match status" value="1"/>
</dbReference>
<dbReference type="InterPro" id="IPR011009">
    <property type="entry name" value="Kinase-like_dom_sf"/>
</dbReference>
<proteinExistence type="predicted"/>
<sequence>MAESNSTPSANDSSTTPNGCIALTFERGYYRHDNFFAKRSLRPSEFRTGYKGLHIPRLGKERLQNEAEVLQFICGVSDIPVPQLYSAFEIDGSYLLFMEYVDGISMSQLSEEQKEVVNVELQQHLDTLHAIKSKTIGGPSGIVIPPYRVMRQSNKDLWSRLSSATCDYVFCHNDLSQQNVIVDPETLKIKAIIDWGYAGFFPAYFDCLFIRDWALPWHWRGREIMY</sequence>
<keyword evidence="3" id="KW-1185">Reference proteome</keyword>
<dbReference type="GO" id="GO:0004672">
    <property type="term" value="F:protein kinase activity"/>
    <property type="evidence" value="ECO:0007669"/>
    <property type="project" value="InterPro"/>
</dbReference>
<dbReference type="PROSITE" id="PS50011">
    <property type="entry name" value="PROTEIN_KINASE_DOM"/>
    <property type="match status" value="1"/>
</dbReference>
<feature type="domain" description="Protein kinase" evidence="1">
    <location>
        <begin position="1"/>
        <end position="226"/>
    </location>
</feature>
<dbReference type="GO" id="GO:0005524">
    <property type="term" value="F:ATP binding"/>
    <property type="evidence" value="ECO:0007669"/>
    <property type="project" value="InterPro"/>
</dbReference>
<dbReference type="Pfam" id="PF01636">
    <property type="entry name" value="APH"/>
    <property type="match status" value="2"/>
</dbReference>
<dbReference type="Gene3D" id="3.90.1200.10">
    <property type="match status" value="1"/>
</dbReference>